<reference evidence="2 3" key="1">
    <citation type="submission" date="2020-10" db="EMBL/GenBank/DDBJ databases">
        <title>Wide distribution of Phycisphaera-like planctomycetes from WD2101 soil group in peatlands and genome analysis of the first cultivated representative.</title>
        <authorList>
            <person name="Dedysh S.N."/>
            <person name="Beletsky A.V."/>
            <person name="Ivanova A."/>
            <person name="Kulichevskaya I.S."/>
            <person name="Suzina N.E."/>
            <person name="Philippov D.A."/>
            <person name="Rakitin A.L."/>
            <person name="Mardanov A.V."/>
            <person name="Ravin N.V."/>
        </authorList>
    </citation>
    <scope>NUCLEOTIDE SEQUENCE [LARGE SCALE GENOMIC DNA]</scope>
    <source>
        <strain evidence="2 3">M1803</strain>
    </source>
</reference>
<sequence length="184" mass="20335">MEPDLGRFANFIDGAYLQNLLAAFGKPKVDFEKLAIHMAAGCERLRTYYYDCMPYQSNPPTAEEAERFGKKQRFIAALGHYSRLQPRLGRLERRGERGDGTPIFQQKRVDILLGVDLAILAAKHQITDAAILAGDSDFLPAIEAAKPEGVVIHLFHGANAHRDLLQAADECTPIDEGFIAAIKA</sequence>
<dbReference type="EMBL" id="CP063458">
    <property type="protein sequence ID" value="QOV88545.1"/>
    <property type="molecule type" value="Genomic_DNA"/>
</dbReference>
<feature type="domain" description="NYN" evidence="1">
    <location>
        <begin position="9"/>
        <end position="174"/>
    </location>
</feature>
<proteinExistence type="predicted"/>
<dbReference type="Pfam" id="PF01936">
    <property type="entry name" value="NYN"/>
    <property type="match status" value="1"/>
</dbReference>
<protein>
    <submittedName>
        <fullName evidence="2">NYN domain-containing protein</fullName>
    </submittedName>
</protein>
<organism evidence="2 3">
    <name type="scientific">Humisphaera borealis</name>
    <dbReference type="NCBI Taxonomy" id="2807512"/>
    <lineage>
        <taxon>Bacteria</taxon>
        <taxon>Pseudomonadati</taxon>
        <taxon>Planctomycetota</taxon>
        <taxon>Phycisphaerae</taxon>
        <taxon>Tepidisphaerales</taxon>
        <taxon>Tepidisphaeraceae</taxon>
        <taxon>Humisphaera</taxon>
    </lineage>
</organism>
<dbReference type="KEGG" id="hbs:IPV69_20210"/>
<name>A0A7M2WSP5_9BACT</name>
<evidence type="ECO:0000313" key="2">
    <source>
        <dbReference type="EMBL" id="QOV88545.1"/>
    </source>
</evidence>
<evidence type="ECO:0000259" key="1">
    <source>
        <dbReference type="Pfam" id="PF01936"/>
    </source>
</evidence>
<dbReference type="GO" id="GO:0004540">
    <property type="term" value="F:RNA nuclease activity"/>
    <property type="evidence" value="ECO:0007669"/>
    <property type="project" value="InterPro"/>
</dbReference>
<gene>
    <name evidence="2" type="ORF">IPV69_20210</name>
</gene>
<dbReference type="Proteomes" id="UP000593765">
    <property type="component" value="Chromosome"/>
</dbReference>
<accession>A0A7M2WSP5</accession>
<dbReference type="AlphaFoldDB" id="A0A7M2WSP5"/>
<keyword evidence="3" id="KW-1185">Reference proteome</keyword>
<dbReference type="Gene3D" id="3.40.50.1010">
    <property type="entry name" value="5'-nuclease"/>
    <property type="match status" value="1"/>
</dbReference>
<dbReference type="InterPro" id="IPR021139">
    <property type="entry name" value="NYN"/>
</dbReference>
<evidence type="ECO:0000313" key="3">
    <source>
        <dbReference type="Proteomes" id="UP000593765"/>
    </source>
</evidence>